<evidence type="ECO:0000313" key="1">
    <source>
        <dbReference type="EMBL" id="MDQ0537135.1"/>
    </source>
</evidence>
<protein>
    <submittedName>
        <fullName evidence="1">Uncharacterized protein</fullName>
    </submittedName>
</protein>
<reference evidence="1 2" key="1">
    <citation type="submission" date="2023-07" db="EMBL/GenBank/DDBJ databases">
        <title>Genomic Encyclopedia of Type Strains, Phase IV (KMG-IV): sequencing the most valuable type-strain genomes for metagenomic binning, comparative biology and taxonomic classification.</title>
        <authorList>
            <person name="Goeker M."/>
        </authorList>
    </citation>
    <scope>NUCLEOTIDE SEQUENCE [LARGE SCALE GENOMIC DNA]</scope>
    <source>
        <strain evidence="1 2">DSM 19922</strain>
    </source>
</reference>
<comment type="caution">
    <text evidence="1">The sequence shown here is derived from an EMBL/GenBank/DDBJ whole genome shotgun (WGS) entry which is preliminary data.</text>
</comment>
<accession>A0ABU0MUJ9</accession>
<keyword evidence="2" id="KW-1185">Reference proteome</keyword>
<sequence>MSFRTRSQVLFGAVQTAPYTAAAITAADAVRVSNLTTETPFDVNETNYHQDSTNTAAPDAGGGYASWKWGRNLTGSGVVGTAPREDWMLRGAGLECRQVSALAETAASYSTVGGLPTLAFADAATPLTSNPTGVVIEITAGKGAGQRRVVVDYDEDTDTATLSAPFGLDRRGNADASLVPDATSRYAIPAGWLYTPRLDGYERVTAHAYKRNAADSTKSRRKRMTDAVFSFSMTLEPGKPVSVSYQARGVLAGKPEPAALPDDIEYGPEAGTAPPLLGADVALGGRPSGRFSQMTFDLAATLDQFGDASAALGYDEGDITEHKTGGKITLEMLALDEVDHLADFLTGTPRHFHAIWGSAGNGFGFWSEIKKQGPTDEDVRGRQAEGVAFRSHRPQRWFTLHAF</sequence>
<dbReference type="EMBL" id="JAUSVU010000039">
    <property type="protein sequence ID" value="MDQ0537135.1"/>
    <property type="molecule type" value="Genomic_DNA"/>
</dbReference>
<dbReference type="RefSeq" id="WP_209990835.1">
    <property type="nucleotide sequence ID" value="NZ_JAGINO010000037.1"/>
</dbReference>
<name>A0ABU0MUJ9_9PROT</name>
<organism evidence="1 2">
    <name type="scientific">Azospirillum picis</name>
    <dbReference type="NCBI Taxonomy" id="488438"/>
    <lineage>
        <taxon>Bacteria</taxon>
        <taxon>Pseudomonadati</taxon>
        <taxon>Pseudomonadota</taxon>
        <taxon>Alphaproteobacteria</taxon>
        <taxon>Rhodospirillales</taxon>
        <taxon>Azospirillaceae</taxon>
        <taxon>Azospirillum</taxon>
    </lineage>
</organism>
<evidence type="ECO:0000313" key="2">
    <source>
        <dbReference type="Proteomes" id="UP001244552"/>
    </source>
</evidence>
<proteinExistence type="predicted"/>
<gene>
    <name evidence="1" type="ORF">QO018_006035</name>
</gene>
<dbReference type="Proteomes" id="UP001244552">
    <property type="component" value="Unassembled WGS sequence"/>
</dbReference>